<accession>A0AAW1Q794</accession>
<reference evidence="1 2" key="1">
    <citation type="journal article" date="2024" name="Nat. Commun.">
        <title>Phylogenomics reveals the evolutionary origins of lichenization in chlorophyte algae.</title>
        <authorList>
            <person name="Puginier C."/>
            <person name="Libourel C."/>
            <person name="Otte J."/>
            <person name="Skaloud P."/>
            <person name="Haon M."/>
            <person name="Grisel S."/>
            <person name="Petersen M."/>
            <person name="Berrin J.G."/>
            <person name="Delaux P.M."/>
            <person name="Dal Grande F."/>
            <person name="Keller J."/>
        </authorList>
    </citation>
    <scope>NUCLEOTIDE SEQUENCE [LARGE SCALE GENOMIC DNA]</scope>
    <source>
        <strain evidence="1 2">SAG 2043</strain>
    </source>
</reference>
<sequence>MQLVWDRRVKHFPGLLPDDLLRSSEPTPAFLALVTESAMDWGFVFELSDHSQRMAIYDLAFVTHGLDPVRHLSRGLSAYLMPYLAKTPDGKRYYMRSPQHRQLIQLVVSPRGEVITSWSQLDIRSSLVQLEGRCTLILLEEAADLVARGKYRGAGASEFLQDLQDQADTLDASLPWQTWPQQAWFVRAISSPWNRRDAHMFAEKIQNFKSARELYIFTLRLIRNCLAHDKPWPEQQPVDPLTNQLPPFIVEDSDLVCILPTILSKPLTEVLETMTVSLARLWQPPAVSSGSSSRGRQC</sequence>
<dbReference type="EMBL" id="JALJOR010000004">
    <property type="protein sequence ID" value="KAK9818050.1"/>
    <property type="molecule type" value="Genomic_DNA"/>
</dbReference>
<dbReference type="Proteomes" id="UP001489004">
    <property type="component" value="Unassembled WGS sequence"/>
</dbReference>
<gene>
    <name evidence="1" type="ORF">WJX72_006320</name>
</gene>
<protein>
    <submittedName>
        <fullName evidence="1">Uncharacterized protein</fullName>
    </submittedName>
</protein>
<evidence type="ECO:0000313" key="2">
    <source>
        <dbReference type="Proteomes" id="UP001489004"/>
    </source>
</evidence>
<proteinExistence type="predicted"/>
<organism evidence="1 2">
    <name type="scientific">[Myrmecia] bisecta</name>
    <dbReference type="NCBI Taxonomy" id="41462"/>
    <lineage>
        <taxon>Eukaryota</taxon>
        <taxon>Viridiplantae</taxon>
        <taxon>Chlorophyta</taxon>
        <taxon>core chlorophytes</taxon>
        <taxon>Trebouxiophyceae</taxon>
        <taxon>Trebouxiales</taxon>
        <taxon>Trebouxiaceae</taxon>
        <taxon>Myrmecia</taxon>
    </lineage>
</organism>
<keyword evidence="2" id="KW-1185">Reference proteome</keyword>
<dbReference type="AlphaFoldDB" id="A0AAW1Q794"/>
<name>A0AAW1Q794_9CHLO</name>
<comment type="caution">
    <text evidence="1">The sequence shown here is derived from an EMBL/GenBank/DDBJ whole genome shotgun (WGS) entry which is preliminary data.</text>
</comment>
<evidence type="ECO:0000313" key="1">
    <source>
        <dbReference type="EMBL" id="KAK9818050.1"/>
    </source>
</evidence>